<sequence>MTTRNAAPAPLGAVARALAQLTHLPQLPFLLSRLRRIAPALSLGALAALAAPLAAQAADQPAVKIGVLTDMSGNYAAMGGAGSVAAAQMAIDDCLAAQCKGMKITLVSADNQNKADVGAARAREWFDQDGVNAIADLTNSAVALAVQGIAREKHRIALFSGPATTALTNKECSPTGFHWMFDTYSQSVAAAKATVANGGKSWYFITVDYAFGHALEADTAKAVKALGGTTLGSVRHPLNAPDFASYLLQAQSSKAQVVALANGGQDTVNAVKQAREFGIVSGGQRLVSLLVFLSDLRALGLQNAQGLSYVDGFYWDYDDATRKWSARYEKAFRGLKPTMTQAGVYSSVLHYLRAVAAAGTTDADKVAAQMRRMPIDDPIMRHASIRPDGRVIHDMYLYQVKTPSESHGDWDYSRLVSVIPAADAFQPLADSTCPLVQQTARQ</sequence>
<dbReference type="PANTHER" id="PTHR30483:SF6">
    <property type="entry name" value="PERIPLASMIC BINDING PROTEIN OF ABC TRANSPORTER FOR NATURAL AMINO ACIDS"/>
    <property type="match status" value="1"/>
</dbReference>
<proteinExistence type="inferred from homology"/>
<dbReference type="Proteomes" id="UP000290849">
    <property type="component" value="Unassembled WGS sequence"/>
</dbReference>
<dbReference type="AlphaFoldDB" id="A0A4V1MST4"/>
<name>A0A4V1MST4_9BURK</name>
<evidence type="ECO:0000259" key="3">
    <source>
        <dbReference type="Pfam" id="PF13458"/>
    </source>
</evidence>
<protein>
    <submittedName>
        <fullName evidence="4">ABC transporter permease</fullName>
    </submittedName>
</protein>
<organism evidence="4 5">
    <name type="scientific">Achromobacter aloeverae</name>
    <dbReference type="NCBI Taxonomy" id="1750518"/>
    <lineage>
        <taxon>Bacteria</taxon>
        <taxon>Pseudomonadati</taxon>
        <taxon>Pseudomonadota</taxon>
        <taxon>Betaproteobacteria</taxon>
        <taxon>Burkholderiales</taxon>
        <taxon>Alcaligenaceae</taxon>
        <taxon>Achromobacter</taxon>
    </lineage>
</organism>
<dbReference type="EMBL" id="PYAL01000001">
    <property type="protein sequence ID" value="RXN93150.1"/>
    <property type="molecule type" value="Genomic_DNA"/>
</dbReference>
<reference evidence="4 5" key="1">
    <citation type="journal article" date="2017" name="Int. J. Syst. Evol. Microbiol.">
        <title>Achromobacter aloeverae sp. nov., isolated from the root of Aloe vera (L.) Burm.f.</title>
        <authorList>
            <person name="Kuncharoen N."/>
            <person name="Muramatsu Y."/>
            <person name="Shibata C."/>
            <person name="Kamakura Y."/>
            <person name="Nakagawa Y."/>
            <person name="Tanasupawat S."/>
        </authorList>
    </citation>
    <scope>NUCLEOTIDE SEQUENCE [LARGE SCALE GENOMIC DNA]</scope>
    <source>
        <strain evidence="4 5">AVA-1</strain>
    </source>
</reference>
<dbReference type="PANTHER" id="PTHR30483">
    <property type="entry name" value="LEUCINE-SPECIFIC-BINDING PROTEIN"/>
    <property type="match status" value="1"/>
</dbReference>
<dbReference type="OrthoDB" id="8887944at2"/>
<keyword evidence="2" id="KW-0732">Signal</keyword>
<evidence type="ECO:0000256" key="2">
    <source>
        <dbReference type="ARBA" id="ARBA00022729"/>
    </source>
</evidence>
<accession>A0A4V1MST4</accession>
<comment type="similarity">
    <text evidence="1">Belongs to the leucine-binding protein family.</text>
</comment>
<dbReference type="InterPro" id="IPR051010">
    <property type="entry name" value="BCAA_transport"/>
</dbReference>
<feature type="domain" description="Leucine-binding protein" evidence="3">
    <location>
        <begin position="63"/>
        <end position="401"/>
    </location>
</feature>
<comment type="caution">
    <text evidence="4">The sequence shown here is derived from an EMBL/GenBank/DDBJ whole genome shotgun (WGS) entry which is preliminary data.</text>
</comment>
<dbReference type="SUPFAM" id="SSF53822">
    <property type="entry name" value="Periplasmic binding protein-like I"/>
    <property type="match status" value="1"/>
</dbReference>
<dbReference type="InterPro" id="IPR028082">
    <property type="entry name" value="Peripla_BP_I"/>
</dbReference>
<evidence type="ECO:0000256" key="1">
    <source>
        <dbReference type="ARBA" id="ARBA00010062"/>
    </source>
</evidence>
<dbReference type="Gene3D" id="3.40.50.2300">
    <property type="match status" value="2"/>
</dbReference>
<dbReference type="InterPro" id="IPR028081">
    <property type="entry name" value="Leu-bd"/>
</dbReference>
<keyword evidence="5" id="KW-1185">Reference proteome</keyword>
<gene>
    <name evidence="4" type="ORF">C7R54_05435</name>
</gene>
<evidence type="ECO:0000313" key="5">
    <source>
        <dbReference type="Proteomes" id="UP000290849"/>
    </source>
</evidence>
<dbReference type="CDD" id="cd06327">
    <property type="entry name" value="PBP1_SBP-like"/>
    <property type="match status" value="1"/>
</dbReference>
<evidence type="ECO:0000313" key="4">
    <source>
        <dbReference type="EMBL" id="RXN93150.1"/>
    </source>
</evidence>
<dbReference type="Pfam" id="PF13458">
    <property type="entry name" value="Peripla_BP_6"/>
    <property type="match status" value="1"/>
</dbReference>